<dbReference type="PANTHER" id="PTHR21340:SF0">
    <property type="entry name" value="BIS(5'-NUCLEOSYL)-TETRAPHOSPHATASE [ASYMMETRICAL]"/>
    <property type="match status" value="1"/>
</dbReference>
<evidence type="ECO:0000259" key="2">
    <source>
        <dbReference type="PROSITE" id="PS51462"/>
    </source>
</evidence>
<protein>
    <submittedName>
        <fullName evidence="3">NUDIX domain-containing protein</fullName>
    </submittedName>
</protein>
<dbReference type="PANTHER" id="PTHR21340">
    <property type="entry name" value="DIADENOSINE 5,5-P1,P4-TETRAPHOSPHATE PYROPHOSPHOHYDROLASE MUTT"/>
    <property type="match status" value="1"/>
</dbReference>
<organism evidence="3 4">
    <name type="scientific">Leifsonia shinshuensis</name>
    <dbReference type="NCBI Taxonomy" id="150026"/>
    <lineage>
        <taxon>Bacteria</taxon>
        <taxon>Bacillati</taxon>
        <taxon>Actinomycetota</taxon>
        <taxon>Actinomycetes</taxon>
        <taxon>Micrococcales</taxon>
        <taxon>Microbacteriaceae</taxon>
        <taxon>Leifsonia</taxon>
    </lineage>
</organism>
<dbReference type="Pfam" id="PF00293">
    <property type="entry name" value="NUDIX"/>
    <property type="match status" value="1"/>
</dbReference>
<feature type="domain" description="Nudix hydrolase" evidence="2">
    <location>
        <begin position="10"/>
        <end position="157"/>
    </location>
</feature>
<gene>
    <name evidence="3" type="ORF">F1C12_15050</name>
</gene>
<reference evidence="4" key="1">
    <citation type="submission" date="2019-09" db="EMBL/GenBank/DDBJ databases">
        <title>Antimicrobial potential of Antarctic Bacteria.</title>
        <authorList>
            <person name="Benaud N."/>
            <person name="Edwards R.J."/>
            <person name="Ferrari B.C."/>
        </authorList>
    </citation>
    <scope>NUCLEOTIDE SEQUENCE [LARGE SCALE GENOMIC DNA]</scope>
    <source>
        <strain evidence="4">INR9</strain>
    </source>
</reference>
<evidence type="ECO:0000313" key="3">
    <source>
        <dbReference type="EMBL" id="QNE36297.1"/>
    </source>
</evidence>
<dbReference type="InterPro" id="IPR000086">
    <property type="entry name" value="NUDIX_hydrolase_dom"/>
</dbReference>
<evidence type="ECO:0000256" key="1">
    <source>
        <dbReference type="ARBA" id="ARBA00022801"/>
    </source>
</evidence>
<dbReference type="AlphaFoldDB" id="A0A7G6YCT2"/>
<dbReference type="PROSITE" id="PS51462">
    <property type="entry name" value="NUDIX"/>
    <property type="match status" value="1"/>
</dbReference>
<dbReference type="EMBL" id="CP043641">
    <property type="protein sequence ID" value="QNE36297.1"/>
    <property type="molecule type" value="Genomic_DNA"/>
</dbReference>
<dbReference type="GO" id="GO:0004081">
    <property type="term" value="F:bis(5'-nucleosyl)-tetraphosphatase (asymmetrical) activity"/>
    <property type="evidence" value="ECO:0007669"/>
    <property type="project" value="TreeGrafter"/>
</dbReference>
<dbReference type="CDD" id="cd03674">
    <property type="entry name" value="NUDIX_Hydrolase"/>
    <property type="match status" value="1"/>
</dbReference>
<dbReference type="GO" id="GO:0006754">
    <property type="term" value="P:ATP biosynthetic process"/>
    <property type="evidence" value="ECO:0007669"/>
    <property type="project" value="TreeGrafter"/>
</dbReference>
<dbReference type="InterPro" id="IPR015797">
    <property type="entry name" value="NUDIX_hydrolase-like_dom_sf"/>
</dbReference>
<dbReference type="Proteomes" id="UP000515511">
    <property type="component" value="Chromosome"/>
</dbReference>
<evidence type="ECO:0000313" key="4">
    <source>
        <dbReference type="Proteomes" id="UP000515511"/>
    </source>
</evidence>
<dbReference type="GO" id="GO:0006167">
    <property type="term" value="P:AMP biosynthetic process"/>
    <property type="evidence" value="ECO:0007669"/>
    <property type="project" value="TreeGrafter"/>
</dbReference>
<dbReference type="Gene3D" id="3.90.79.10">
    <property type="entry name" value="Nucleoside Triphosphate Pyrophosphohydrolase"/>
    <property type="match status" value="1"/>
</dbReference>
<accession>A0A7G6YCT2</accession>
<keyword evidence="1" id="KW-0378">Hydrolase</keyword>
<proteinExistence type="predicted"/>
<dbReference type="SUPFAM" id="SSF55811">
    <property type="entry name" value="Nudix"/>
    <property type="match status" value="1"/>
</dbReference>
<dbReference type="KEGG" id="lse:F1C12_15050"/>
<dbReference type="InterPro" id="IPR051325">
    <property type="entry name" value="Nudix_hydrolase_domain"/>
</dbReference>
<sequence length="202" mass="22085">MPHLNTGPGEYDLTASALILRELDGRTHVLVHRHRKRGLLMQPGGHVERAEDPWAAVAHELREESGYDLEQLQLLQPAHRIERAEGIAVLPTPLCVDVHPITDDHAHTDIVYAFVATTDPAGTPGEDESQELYWLPVDELDGPQAPGELAPGLAEVVRYASDAMKSSMLVTVTPPRANTFAVSTWWTSGSESQQPSSSTTSR</sequence>
<name>A0A7G6YCT2_9MICO</name>